<gene>
    <name evidence="2" type="ORF">HaLaN_25239</name>
</gene>
<dbReference type="EMBL" id="BLLF01003312">
    <property type="protein sequence ID" value="GFH26992.1"/>
    <property type="molecule type" value="Genomic_DNA"/>
</dbReference>
<keyword evidence="1" id="KW-0732">Signal</keyword>
<evidence type="ECO:0000313" key="2">
    <source>
        <dbReference type="EMBL" id="GFH26992.1"/>
    </source>
</evidence>
<feature type="chain" id="PRO_5025504827" evidence="1">
    <location>
        <begin position="19"/>
        <end position="63"/>
    </location>
</feature>
<reference evidence="2 3" key="1">
    <citation type="submission" date="2020-02" db="EMBL/GenBank/DDBJ databases">
        <title>Draft genome sequence of Haematococcus lacustris strain NIES-144.</title>
        <authorList>
            <person name="Morimoto D."/>
            <person name="Nakagawa S."/>
            <person name="Yoshida T."/>
            <person name="Sawayama S."/>
        </authorList>
    </citation>
    <scope>NUCLEOTIDE SEQUENCE [LARGE SCALE GENOMIC DNA]</scope>
    <source>
        <strain evidence="2 3">NIES-144</strain>
    </source>
</reference>
<evidence type="ECO:0000313" key="3">
    <source>
        <dbReference type="Proteomes" id="UP000485058"/>
    </source>
</evidence>
<evidence type="ECO:0000256" key="1">
    <source>
        <dbReference type="SAM" id="SignalP"/>
    </source>
</evidence>
<feature type="signal peptide" evidence="1">
    <location>
        <begin position="1"/>
        <end position="18"/>
    </location>
</feature>
<name>A0A6A0A504_HAELA</name>
<keyword evidence="3" id="KW-1185">Reference proteome</keyword>
<dbReference type="Proteomes" id="UP000485058">
    <property type="component" value="Unassembled WGS sequence"/>
</dbReference>
<comment type="caution">
    <text evidence="2">The sequence shown here is derived from an EMBL/GenBank/DDBJ whole genome shotgun (WGS) entry which is preliminary data.</text>
</comment>
<protein>
    <submittedName>
        <fullName evidence="2">Uncharacterized protein</fullName>
    </submittedName>
</protein>
<organism evidence="2 3">
    <name type="scientific">Haematococcus lacustris</name>
    <name type="common">Green alga</name>
    <name type="synonym">Haematococcus pluvialis</name>
    <dbReference type="NCBI Taxonomy" id="44745"/>
    <lineage>
        <taxon>Eukaryota</taxon>
        <taxon>Viridiplantae</taxon>
        <taxon>Chlorophyta</taxon>
        <taxon>core chlorophytes</taxon>
        <taxon>Chlorophyceae</taxon>
        <taxon>CS clade</taxon>
        <taxon>Chlamydomonadales</taxon>
        <taxon>Haematococcaceae</taxon>
        <taxon>Haematococcus</taxon>
    </lineage>
</organism>
<proteinExistence type="predicted"/>
<accession>A0A6A0A504</accession>
<sequence>MPLRVLPLCRWLTACVEGLPASPYGVRESFRSGRHSLDKLSQSRIPAAVRAVPNAAGSRGAEL</sequence>
<dbReference type="AlphaFoldDB" id="A0A6A0A504"/>